<dbReference type="InterPro" id="IPR036397">
    <property type="entry name" value="RNaseH_sf"/>
</dbReference>
<dbReference type="AlphaFoldDB" id="K1WX18"/>
<dbReference type="GO" id="GO:0003676">
    <property type="term" value="F:nucleic acid binding"/>
    <property type="evidence" value="ECO:0007669"/>
    <property type="project" value="InterPro"/>
</dbReference>
<comment type="catalytic activity">
    <reaction evidence="1">
        <text>Endonucleolytic cleavage to 5'-phosphomonoester.</text>
        <dbReference type="EC" id="3.1.26.4"/>
    </reaction>
</comment>
<dbReference type="HOGENOM" id="CLU_030894_4_1_1"/>
<accession>K1WX18</accession>
<evidence type="ECO:0000256" key="1">
    <source>
        <dbReference type="ARBA" id="ARBA00000077"/>
    </source>
</evidence>
<evidence type="ECO:0000256" key="5">
    <source>
        <dbReference type="ARBA" id="ARBA00022723"/>
    </source>
</evidence>
<comment type="similarity">
    <text evidence="2">Belongs to the RNase H family.</text>
</comment>
<evidence type="ECO:0000256" key="7">
    <source>
        <dbReference type="ARBA" id="ARBA00022801"/>
    </source>
</evidence>
<dbReference type="InParanoid" id="K1WX18"/>
<dbReference type="GO" id="GO:0046872">
    <property type="term" value="F:metal ion binding"/>
    <property type="evidence" value="ECO:0007669"/>
    <property type="project" value="UniProtKB-KW"/>
</dbReference>
<dbReference type="GO" id="GO:0043137">
    <property type="term" value="P:DNA replication, removal of RNA primer"/>
    <property type="evidence" value="ECO:0007669"/>
    <property type="project" value="TreeGrafter"/>
</dbReference>
<dbReference type="PANTHER" id="PTHR10642">
    <property type="entry name" value="RIBONUCLEASE H1"/>
    <property type="match status" value="1"/>
</dbReference>
<evidence type="ECO:0000256" key="3">
    <source>
        <dbReference type="ARBA" id="ARBA00012180"/>
    </source>
</evidence>
<keyword evidence="7" id="KW-0378">Hydrolase</keyword>
<dbReference type="Gene3D" id="3.30.420.10">
    <property type="entry name" value="Ribonuclease H-like superfamily/Ribonuclease H"/>
    <property type="match status" value="1"/>
</dbReference>
<dbReference type="EMBL" id="JH921451">
    <property type="protein sequence ID" value="EKD13233.1"/>
    <property type="molecule type" value="Genomic_DNA"/>
</dbReference>
<keyword evidence="5" id="KW-0479">Metal-binding</keyword>
<gene>
    <name evidence="9" type="ORF">MBM_08676</name>
</gene>
<dbReference type="OrthoDB" id="407198at2759"/>
<evidence type="ECO:0000256" key="6">
    <source>
        <dbReference type="ARBA" id="ARBA00022759"/>
    </source>
</evidence>
<dbReference type="InterPro" id="IPR012337">
    <property type="entry name" value="RNaseH-like_sf"/>
</dbReference>
<dbReference type="PANTHER" id="PTHR10642:SF26">
    <property type="entry name" value="RIBONUCLEASE H1"/>
    <property type="match status" value="1"/>
</dbReference>
<feature type="domain" description="RNase H type-1" evidence="8">
    <location>
        <begin position="33"/>
        <end position="193"/>
    </location>
</feature>
<dbReference type="eggNOG" id="ENOG502SWJR">
    <property type="taxonomic scope" value="Eukaryota"/>
</dbReference>
<evidence type="ECO:0000256" key="4">
    <source>
        <dbReference type="ARBA" id="ARBA00022722"/>
    </source>
</evidence>
<reference evidence="9 10" key="1">
    <citation type="journal article" date="2012" name="BMC Genomics">
        <title>Sequencing the genome of Marssonina brunnea reveals fungus-poplar co-evolution.</title>
        <authorList>
            <person name="Zhu S."/>
            <person name="Cao Y.-Z."/>
            <person name="Jiang C."/>
            <person name="Tan B.-Y."/>
            <person name="Wang Z."/>
            <person name="Feng S."/>
            <person name="Zhang L."/>
            <person name="Su X.-H."/>
            <person name="Brejova B."/>
            <person name="Vinar T."/>
            <person name="Xu M."/>
            <person name="Wang M.-X."/>
            <person name="Zhang S.-G."/>
            <person name="Huang M.-R."/>
            <person name="Wu R."/>
            <person name="Zhou Y."/>
        </authorList>
    </citation>
    <scope>NUCLEOTIDE SEQUENCE [LARGE SCALE GENOMIC DNA]</scope>
    <source>
        <strain evidence="9 10">MB_m1</strain>
    </source>
</reference>
<dbReference type="InterPro" id="IPR050092">
    <property type="entry name" value="RNase_H"/>
</dbReference>
<dbReference type="PROSITE" id="PS50879">
    <property type="entry name" value="RNASE_H_1"/>
    <property type="match status" value="1"/>
</dbReference>
<organism evidence="9 10">
    <name type="scientific">Marssonina brunnea f. sp. multigermtubi (strain MB_m1)</name>
    <name type="common">Marssonina leaf spot fungus</name>
    <dbReference type="NCBI Taxonomy" id="1072389"/>
    <lineage>
        <taxon>Eukaryota</taxon>
        <taxon>Fungi</taxon>
        <taxon>Dikarya</taxon>
        <taxon>Ascomycota</taxon>
        <taxon>Pezizomycotina</taxon>
        <taxon>Leotiomycetes</taxon>
        <taxon>Helotiales</taxon>
        <taxon>Drepanopezizaceae</taxon>
        <taxon>Drepanopeziza</taxon>
    </lineage>
</organism>
<keyword evidence="4" id="KW-0540">Nuclease</keyword>
<evidence type="ECO:0000259" key="8">
    <source>
        <dbReference type="PROSITE" id="PS50879"/>
    </source>
</evidence>
<dbReference type="Pfam" id="PF00075">
    <property type="entry name" value="RNase_H"/>
    <property type="match status" value="1"/>
</dbReference>
<dbReference type="GO" id="GO:0004523">
    <property type="term" value="F:RNA-DNA hybrid ribonuclease activity"/>
    <property type="evidence" value="ECO:0007669"/>
    <property type="project" value="UniProtKB-EC"/>
</dbReference>
<keyword evidence="6" id="KW-0255">Endonuclease</keyword>
<dbReference type="SUPFAM" id="SSF53098">
    <property type="entry name" value="Ribonuclease H-like"/>
    <property type="match status" value="1"/>
</dbReference>
<evidence type="ECO:0000256" key="2">
    <source>
        <dbReference type="ARBA" id="ARBA00005300"/>
    </source>
</evidence>
<dbReference type="InterPro" id="IPR002156">
    <property type="entry name" value="RNaseH_domain"/>
</dbReference>
<dbReference type="KEGG" id="mbe:MBM_08676"/>
<sequence>MSIIDPSLFEPPRDSDMPQQVFENEYRYIRKSYPHEILIYTDGACQNNGQNNPQANCAFVFRPSAYSPNDKRSYRLAYQHKSNRAKLRAVIAALQFRDWDTDCNVGWRSVVIATDSEYVAINATDRIRRWETSGWETYDWRLSCRVAIKNQDLWKLLLVEIRRLQSKGVHVSFWMIPREWNEMANKYAKVAVGLQASESFFRHRALGHRVRPRAVEA</sequence>
<name>K1WX18_MARBU</name>
<evidence type="ECO:0000313" key="10">
    <source>
        <dbReference type="Proteomes" id="UP000006753"/>
    </source>
</evidence>
<dbReference type="STRING" id="1072389.K1WX18"/>
<evidence type="ECO:0000313" key="9">
    <source>
        <dbReference type="EMBL" id="EKD13233.1"/>
    </source>
</evidence>
<dbReference type="OMA" id="NANRICP"/>
<keyword evidence="10" id="KW-1185">Reference proteome</keyword>
<dbReference type="CDD" id="cd13934">
    <property type="entry name" value="RNase_H_Dikarya_like"/>
    <property type="match status" value="1"/>
</dbReference>
<dbReference type="EC" id="3.1.26.4" evidence="3"/>
<proteinExistence type="inferred from homology"/>
<protein>
    <recommendedName>
        <fullName evidence="3">ribonuclease H</fullName>
        <ecNumber evidence="3">3.1.26.4</ecNumber>
    </recommendedName>
</protein>
<dbReference type="Proteomes" id="UP000006753">
    <property type="component" value="Unassembled WGS sequence"/>
</dbReference>